<keyword evidence="2" id="KW-1185">Reference proteome</keyword>
<gene>
    <name evidence="1" type="ORF">PR048_020850</name>
</gene>
<dbReference type="Proteomes" id="UP001159363">
    <property type="component" value="Chromosome 7"/>
</dbReference>
<protein>
    <submittedName>
        <fullName evidence="1">Uncharacterized protein</fullName>
    </submittedName>
</protein>
<name>A0ABQ9GWK0_9NEOP</name>
<reference evidence="1 2" key="1">
    <citation type="submission" date="2023-02" db="EMBL/GenBank/DDBJ databases">
        <title>LHISI_Scaffold_Assembly.</title>
        <authorList>
            <person name="Stuart O.P."/>
            <person name="Cleave R."/>
            <person name="Magrath M.J.L."/>
            <person name="Mikheyev A.S."/>
        </authorList>
    </citation>
    <scope>NUCLEOTIDE SEQUENCE [LARGE SCALE GENOMIC DNA]</scope>
    <source>
        <strain evidence="1">Daus_M_001</strain>
        <tissue evidence="1">Leg muscle</tissue>
    </source>
</reference>
<comment type="caution">
    <text evidence="1">The sequence shown here is derived from an EMBL/GenBank/DDBJ whole genome shotgun (WGS) entry which is preliminary data.</text>
</comment>
<sequence>MDMSWCSHCNLRDRSIKGCAIYFQFIDSINFLDFLNKMVSFLPKDILEVTHKYHSVPEHFDLVRRNKILHTQLKIRSLSQCTLSRTQLKCFLENKQRNAGTFDAQ</sequence>
<dbReference type="EMBL" id="JARBHB010000008">
    <property type="protein sequence ID" value="KAJ8876405.1"/>
    <property type="molecule type" value="Genomic_DNA"/>
</dbReference>
<evidence type="ECO:0000313" key="1">
    <source>
        <dbReference type="EMBL" id="KAJ8876405.1"/>
    </source>
</evidence>
<proteinExistence type="predicted"/>
<organism evidence="1 2">
    <name type="scientific">Dryococelus australis</name>
    <dbReference type="NCBI Taxonomy" id="614101"/>
    <lineage>
        <taxon>Eukaryota</taxon>
        <taxon>Metazoa</taxon>
        <taxon>Ecdysozoa</taxon>
        <taxon>Arthropoda</taxon>
        <taxon>Hexapoda</taxon>
        <taxon>Insecta</taxon>
        <taxon>Pterygota</taxon>
        <taxon>Neoptera</taxon>
        <taxon>Polyneoptera</taxon>
        <taxon>Phasmatodea</taxon>
        <taxon>Verophasmatodea</taxon>
        <taxon>Anareolatae</taxon>
        <taxon>Phasmatidae</taxon>
        <taxon>Eurycanthinae</taxon>
        <taxon>Dryococelus</taxon>
    </lineage>
</organism>
<accession>A0ABQ9GWK0</accession>
<evidence type="ECO:0000313" key="2">
    <source>
        <dbReference type="Proteomes" id="UP001159363"/>
    </source>
</evidence>